<comment type="caution">
    <text evidence="1">The sequence shown here is derived from an EMBL/GenBank/DDBJ whole genome shotgun (WGS) entry which is preliminary data.</text>
</comment>
<dbReference type="Proteomes" id="UP000821837">
    <property type="component" value="Chromosome 5"/>
</dbReference>
<proteinExistence type="predicted"/>
<dbReference type="EMBL" id="JABSTV010001251">
    <property type="protein sequence ID" value="KAH7951788.1"/>
    <property type="molecule type" value="Genomic_DNA"/>
</dbReference>
<keyword evidence="2" id="KW-1185">Reference proteome</keyword>
<dbReference type="AlphaFoldDB" id="A0A9D4SUY7"/>
<organism evidence="1 2">
    <name type="scientific">Rhipicephalus sanguineus</name>
    <name type="common">Brown dog tick</name>
    <name type="synonym">Ixodes sanguineus</name>
    <dbReference type="NCBI Taxonomy" id="34632"/>
    <lineage>
        <taxon>Eukaryota</taxon>
        <taxon>Metazoa</taxon>
        <taxon>Ecdysozoa</taxon>
        <taxon>Arthropoda</taxon>
        <taxon>Chelicerata</taxon>
        <taxon>Arachnida</taxon>
        <taxon>Acari</taxon>
        <taxon>Parasitiformes</taxon>
        <taxon>Ixodida</taxon>
        <taxon>Ixodoidea</taxon>
        <taxon>Ixodidae</taxon>
        <taxon>Rhipicephalinae</taxon>
        <taxon>Rhipicephalus</taxon>
        <taxon>Rhipicephalus</taxon>
    </lineage>
</organism>
<accession>A0A9D4SUY7</accession>
<sequence length="71" mass="7978">MLAGHHDARRQDHAALLHAKYADHPAVVYVDAARYDSPRDAFVVVVPEAQDFQGRHENQVRQESPVNHVAP</sequence>
<gene>
    <name evidence="1" type="ORF">HPB52_012949</name>
</gene>
<reference evidence="1" key="1">
    <citation type="journal article" date="2020" name="Cell">
        <title>Large-Scale Comparative Analyses of Tick Genomes Elucidate Their Genetic Diversity and Vector Capacities.</title>
        <authorList>
            <consortium name="Tick Genome and Microbiome Consortium (TIGMIC)"/>
            <person name="Jia N."/>
            <person name="Wang J."/>
            <person name="Shi W."/>
            <person name="Du L."/>
            <person name="Sun Y."/>
            <person name="Zhan W."/>
            <person name="Jiang J.F."/>
            <person name="Wang Q."/>
            <person name="Zhang B."/>
            <person name="Ji P."/>
            <person name="Bell-Sakyi L."/>
            <person name="Cui X.M."/>
            <person name="Yuan T.T."/>
            <person name="Jiang B.G."/>
            <person name="Yang W.F."/>
            <person name="Lam T.T."/>
            <person name="Chang Q.C."/>
            <person name="Ding S.J."/>
            <person name="Wang X.J."/>
            <person name="Zhu J.G."/>
            <person name="Ruan X.D."/>
            <person name="Zhao L."/>
            <person name="Wei J.T."/>
            <person name="Ye R.Z."/>
            <person name="Que T.C."/>
            <person name="Du C.H."/>
            <person name="Zhou Y.H."/>
            <person name="Cheng J.X."/>
            <person name="Dai P.F."/>
            <person name="Guo W.B."/>
            <person name="Han X.H."/>
            <person name="Huang E.J."/>
            <person name="Li L.F."/>
            <person name="Wei W."/>
            <person name="Gao Y.C."/>
            <person name="Liu J.Z."/>
            <person name="Shao H.Z."/>
            <person name="Wang X."/>
            <person name="Wang C.C."/>
            <person name="Yang T.C."/>
            <person name="Huo Q.B."/>
            <person name="Li W."/>
            <person name="Chen H.Y."/>
            <person name="Chen S.E."/>
            <person name="Zhou L.G."/>
            <person name="Ni X.B."/>
            <person name="Tian J.H."/>
            <person name="Sheng Y."/>
            <person name="Liu T."/>
            <person name="Pan Y.S."/>
            <person name="Xia L.Y."/>
            <person name="Li J."/>
            <person name="Zhao F."/>
            <person name="Cao W.C."/>
        </authorList>
    </citation>
    <scope>NUCLEOTIDE SEQUENCE</scope>
    <source>
        <strain evidence="1">Rsan-2018</strain>
    </source>
</reference>
<name>A0A9D4SUY7_RHISA</name>
<reference evidence="1" key="2">
    <citation type="submission" date="2021-09" db="EMBL/GenBank/DDBJ databases">
        <authorList>
            <person name="Jia N."/>
            <person name="Wang J."/>
            <person name="Shi W."/>
            <person name="Du L."/>
            <person name="Sun Y."/>
            <person name="Zhan W."/>
            <person name="Jiang J."/>
            <person name="Wang Q."/>
            <person name="Zhang B."/>
            <person name="Ji P."/>
            <person name="Sakyi L.B."/>
            <person name="Cui X."/>
            <person name="Yuan T."/>
            <person name="Jiang B."/>
            <person name="Yang W."/>
            <person name="Lam T.T.-Y."/>
            <person name="Chang Q."/>
            <person name="Ding S."/>
            <person name="Wang X."/>
            <person name="Zhu J."/>
            <person name="Ruan X."/>
            <person name="Zhao L."/>
            <person name="Wei J."/>
            <person name="Que T."/>
            <person name="Du C."/>
            <person name="Cheng J."/>
            <person name="Dai P."/>
            <person name="Han X."/>
            <person name="Huang E."/>
            <person name="Gao Y."/>
            <person name="Liu J."/>
            <person name="Shao H."/>
            <person name="Ye R."/>
            <person name="Li L."/>
            <person name="Wei W."/>
            <person name="Wang X."/>
            <person name="Wang C."/>
            <person name="Huo Q."/>
            <person name="Li W."/>
            <person name="Guo W."/>
            <person name="Chen H."/>
            <person name="Chen S."/>
            <person name="Zhou L."/>
            <person name="Zhou L."/>
            <person name="Ni X."/>
            <person name="Tian J."/>
            <person name="Zhou Y."/>
            <person name="Sheng Y."/>
            <person name="Liu T."/>
            <person name="Pan Y."/>
            <person name="Xia L."/>
            <person name="Li J."/>
            <person name="Zhao F."/>
            <person name="Cao W."/>
        </authorList>
    </citation>
    <scope>NUCLEOTIDE SEQUENCE</scope>
    <source>
        <strain evidence="1">Rsan-2018</strain>
        <tissue evidence="1">Larvae</tissue>
    </source>
</reference>
<protein>
    <submittedName>
        <fullName evidence="1">Uncharacterized protein</fullName>
    </submittedName>
</protein>
<evidence type="ECO:0000313" key="1">
    <source>
        <dbReference type="EMBL" id="KAH7951788.1"/>
    </source>
</evidence>
<evidence type="ECO:0000313" key="2">
    <source>
        <dbReference type="Proteomes" id="UP000821837"/>
    </source>
</evidence>